<evidence type="ECO:0000313" key="1">
    <source>
        <dbReference type="EMBL" id="MBX48336.1"/>
    </source>
</evidence>
<sequence>MSSYVLVFLPVFYNKLMVFMHLTSICGHV</sequence>
<accession>A0A2P2P0R0</accession>
<proteinExistence type="predicted"/>
<reference evidence="1" key="1">
    <citation type="submission" date="2018-02" db="EMBL/GenBank/DDBJ databases">
        <title>Rhizophora mucronata_Transcriptome.</title>
        <authorList>
            <person name="Meera S.P."/>
            <person name="Sreeshan A."/>
            <person name="Augustine A."/>
        </authorList>
    </citation>
    <scope>NUCLEOTIDE SEQUENCE</scope>
    <source>
        <tissue evidence="1">Leaf</tissue>
    </source>
</reference>
<protein>
    <submittedName>
        <fullName evidence="1">Uncharacterized protein</fullName>
    </submittedName>
</protein>
<dbReference type="AlphaFoldDB" id="A0A2P2P0R0"/>
<name>A0A2P2P0R0_RHIMU</name>
<organism evidence="1">
    <name type="scientific">Rhizophora mucronata</name>
    <name type="common">Asiatic mangrove</name>
    <dbReference type="NCBI Taxonomy" id="61149"/>
    <lineage>
        <taxon>Eukaryota</taxon>
        <taxon>Viridiplantae</taxon>
        <taxon>Streptophyta</taxon>
        <taxon>Embryophyta</taxon>
        <taxon>Tracheophyta</taxon>
        <taxon>Spermatophyta</taxon>
        <taxon>Magnoliopsida</taxon>
        <taxon>eudicotyledons</taxon>
        <taxon>Gunneridae</taxon>
        <taxon>Pentapetalae</taxon>
        <taxon>rosids</taxon>
        <taxon>fabids</taxon>
        <taxon>Malpighiales</taxon>
        <taxon>Rhizophoraceae</taxon>
        <taxon>Rhizophora</taxon>
    </lineage>
</organism>
<dbReference type="EMBL" id="GGEC01067852">
    <property type="protein sequence ID" value="MBX48336.1"/>
    <property type="molecule type" value="Transcribed_RNA"/>
</dbReference>